<evidence type="ECO:0000256" key="3">
    <source>
        <dbReference type="ARBA" id="ARBA00022692"/>
    </source>
</evidence>
<dbReference type="KEGG" id="hwc:Hqrw_3147"/>
<keyword evidence="8" id="KW-0813">Transport</keyword>
<keyword evidence="4 8" id="KW-1133">Transmembrane helix</keyword>
<dbReference type="GO" id="GO:0005886">
    <property type="term" value="C:plasma membrane"/>
    <property type="evidence" value="ECO:0007669"/>
    <property type="project" value="UniProtKB-SubCell"/>
</dbReference>
<feature type="transmembrane region" description="Helical" evidence="8">
    <location>
        <begin position="41"/>
        <end position="60"/>
    </location>
</feature>
<evidence type="ECO:0000313" key="9">
    <source>
        <dbReference type="EMBL" id="CCC40932.1"/>
    </source>
</evidence>
<evidence type="ECO:0000256" key="8">
    <source>
        <dbReference type="HAMAP-Rule" id="MF_00454"/>
    </source>
</evidence>
<comment type="subcellular location">
    <subcellularLocation>
        <location evidence="1 8">Cell membrane</location>
        <topology evidence="1 8">Multi-pass membrane protein</topology>
    </subcellularLocation>
</comment>
<proteinExistence type="inferred from homology"/>
<feature type="transmembrane region" description="Helical" evidence="8">
    <location>
        <begin position="100"/>
        <end position="122"/>
    </location>
</feature>
<organism evidence="9 10">
    <name type="scientific">Haloquadratum walsbyi (strain DSM 16854 / JCM 12705 / C23)</name>
    <dbReference type="NCBI Taxonomy" id="768065"/>
    <lineage>
        <taxon>Archaea</taxon>
        <taxon>Methanobacteriati</taxon>
        <taxon>Methanobacteriota</taxon>
        <taxon>Stenosarchaea group</taxon>
        <taxon>Halobacteria</taxon>
        <taxon>Halobacteriales</taxon>
        <taxon>Haloferacaceae</taxon>
        <taxon>Haloquadratum</taxon>
    </lineage>
</organism>
<dbReference type="InterPro" id="IPR003691">
    <property type="entry name" value="FluC"/>
</dbReference>
<keyword evidence="3 8" id="KW-0812">Transmembrane</keyword>
<evidence type="ECO:0000313" key="10">
    <source>
        <dbReference type="Proteomes" id="UP000007954"/>
    </source>
</evidence>
<reference evidence="9 10" key="1">
    <citation type="journal article" date="2011" name="PLoS ONE">
        <title>Haloquadratum walsbyi: limited diversity in a global pond.</title>
        <authorList>
            <person name="Dyall-Smith M."/>
            <person name="Pfeiffer F."/>
            <person name="Klee K."/>
            <person name="Palm P."/>
            <person name="Gross K."/>
            <person name="Schuster S.C."/>
            <person name="Rampp M."/>
            <person name="Oesterhelt D."/>
        </authorList>
    </citation>
    <scope>NUCLEOTIDE SEQUENCE [LARGE SCALE GENOMIC DNA]</scope>
    <source>
        <strain evidence="10">DSM 16854 / JCM 12705 / C23</strain>
    </source>
</reference>
<keyword evidence="8" id="KW-0406">Ion transport</keyword>
<evidence type="ECO:0000256" key="1">
    <source>
        <dbReference type="ARBA" id="ARBA00004651"/>
    </source>
</evidence>
<sequence>MNKTMDEIVQPKSIGLVAGGGFLGANARYIVGLIIPTPLLATGISNVVGCFFLGLIMFDSRSQSYISKQPRLLLGTGFISSFTTYSAFALQIVSTQPVTAVAYIVTSYVLGFGAIFMSWFFIQTQSDVSATELWNK</sequence>
<comment type="catalytic activity">
    <reaction evidence="7">
        <text>fluoride(in) = fluoride(out)</text>
        <dbReference type="Rhea" id="RHEA:76159"/>
        <dbReference type="ChEBI" id="CHEBI:17051"/>
    </reaction>
    <physiologicalReaction direction="left-to-right" evidence="7">
        <dbReference type="Rhea" id="RHEA:76160"/>
    </physiologicalReaction>
</comment>
<dbReference type="AlphaFoldDB" id="G0LJJ8"/>
<dbReference type="GO" id="GO:0140114">
    <property type="term" value="P:cellular detoxification of fluoride"/>
    <property type="evidence" value="ECO:0007669"/>
    <property type="project" value="UniProtKB-UniRule"/>
</dbReference>
<evidence type="ECO:0000256" key="4">
    <source>
        <dbReference type="ARBA" id="ARBA00022989"/>
    </source>
</evidence>
<accession>G0LJJ8</accession>
<feature type="transmembrane region" description="Helical" evidence="8">
    <location>
        <begin position="12"/>
        <end position="35"/>
    </location>
</feature>
<dbReference type="EMBL" id="FR746099">
    <property type="protein sequence ID" value="CCC40932.1"/>
    <property type="molecule type" value="Genomic_DNA"/>
</dbReference>
<comment type="similarity">
    <text evidence="6 8">Belongs to the fluoride channel Fluc/FEX (TC 1.A.43) family.</text>
</comment>
<comment type="caution">
    <text evidence="8">Lacks conserved residue(s) required for the propagation of feature annotation.</text>
</comment>
<evidence type="ECO:0000256" key="6">
    <source>
        <dbReference type="ARBA" id="ARBA00035120"/>
    </source>
</evidence>
<protein>
    <recommendedName>
        <fullName evidence="8">Fluoride-specific ion channel FluC</fullName>
    </recommendedName>
</protein>
<evidence type="ECO:0000256" key="5">
    <source>
        <dbReference type="ARBA" id="ARBA00023136"/>
    </source>
</evidence>
<name>G0LJJ8_HALWC</name>
<dbReference type="Pfam" id="PF02537">
    <property type="entry name" value="CRCB"/>
    <property type="match status" value="1"/>
</dbReference>
<keyword evidence="2 8" id="KW-1003">Cell membrane</keyword>
<evidence type="ECO:0000256" key="7">
    <source>
        <dbReference type="ARBA" id="ARBA00035585"/>
    </source>
</evidence>
<keyword evidence="5 8" id="KW-0472">Membrane</keyword>
<dbReference type="Proteomes" id="UP000007954">
    <property type="component" value="Chromosome"/>
</dbReference>
<evidence type="ECO:0000256" key="2">
    <source>
        <dbReference type="ARBA" id="ARBA00022475"/>
    </source>
</evidence>
<dbReference type="HAMAP" id="MF_00454">
    <property type="entry name" value="FluC"/>
    <property type="match status" value="1"/>
</dbReference>
<dbReference type="HOGENOM" id="CLU_114342_1_4_2"/>
<dbReference type="GO" id="GO:0062054">
    <property type="term" value="F:fluoride channel activity"/>
    <property type="evidence" value="ECO:0007669"/>
    <property type="project" value="UniProtKB-UniRule"/>
</dbReference>
<comment type="function">
    <text evidence="8">Fluoride-specific ion channel. Important for reducing fluoride concentration in the cell, thus reducing its toxicity.</text>
</comment>
<gene>
    <name evidence="9" type="primary">crcB3</name>
    <name evidence="8" type="synonym">crcB</name>
    <name evidence="8" type="synonym">fluC</name>
    <name evidence="9" type="ordered locus">Hqrw_3147</name>
</gene>
<dbReference type="RefSeq" id="WP_014556428.1">
    <property type="nucleotide sequence ID" value="NC_017459.1"/>
</dbReference>
<keyword evidence="8" id="KW-0407">Ion channel</keyword>
<feature type="transmembrane region" description="Helical" evidence="8">
    <location>
        <begin position="72"/>
        <end position="94"/>
    </location>
</feature>
<dbReference type="OrthoDB" id="253428at2157"/>
<dbReference type="GeneID" id="12447942"/>